<reference evidence="4" key="1">
    <citation type="submission" date="2025-08" db="UniProtKB">
        <authorList>
            <consortium name="RefSeq"/>
        </authorList>
    </citation>
    <scope>IDENTIFICATION</scope>
</reference>
<dbReference type="CDD" id="cd20264">
    <property type="entry name" value="Complex1_LYR_LYRM4"/>
    <property type="match status" value="1"/>
</dbReference>
<dbReference type="InterPro" id="IPR045297">
    <property type="entry name" value="Complex1_LYR_LYRM4"/>
</dbReference>
<keyword evidence="3" id="KW-1185">Reference proteome</keyword>
<accession>A0ABM0JEU3</accession>
<dbReference type="PANTHER" id="PTHR13166">
    <property type="entry name" value="PROTEIN C6ORF149"/>
    <property type="match status" value="1"/>
</dbReference>
<dbReference type="Pfam" id="PF05347">
    <property type="entry name" value="Complex1_LYR"/>
    <property type="match status" value="1"/>
</dbReference>
<protein>
    <submittedName>
        <fullName evidence="4">LYR motif-containing protein 4</fullName>
    </submittedName>
</protein>
<dbReference type="RefSeq" id="XP_005092109.1">
    <property type="nucleotide sequence ID" value="XM_005092052.3"/>
</dbReference>
<dbReference type="Proteomes" id="UP000694888">
    <property type="component" value="Unplaced"/>
</dbReference>
<gene>
    <name evidence="4" type="primary">LOC101859548</name>
</gene>
<sequence length="91" mass="10334">MAASTRTKVLSLYKELLKESKRVTDYNFRNYALRRTRDAFKENKAITDAGQIQALVVKAQENLEMLRRQATVSQLFGSEKLIIESQPKGAG</sequence>
<dbReference type="GeneID" id="101859548"/>
<feature type="domain" description="Complex 1 LYR protein" evidence="2">
    <location>
        <begin position="8"/>
        <end position="65"/>
    </location>
</feature>
<dbReference type="InterPro" id="IPR008011">
    <property type="entry name" value="Complex1_LYR_dom"/>
</dbReference>
<evidence type="ECO:0000259" key="2">
    <source>
        <dbReference type="Pfam" id="PF05347"/>
    </source>
</evidence>
<dbReference type="InterPro" id="IPR051522">
    <property type="entry name" value="ISC_assembly_LYR"/>
</dbReference>
<organism evidence="3 4">
    <name type="scientific">Aplysia californica</name>
    <name type="common">California sea hare</name>
    <dbReference type="NCBI Taxonomy" id="6500"/>
    <lineage>
        <taxon>Eukaryota</taxon>
        <taxon>Metazoa</taxon>
        <taxon>Spiralia</taxon>
        <taxon>Lophotrochozoa</taxon>
        <taxon>Mollusca</taxon>
        <taxon>Gastropoda</taxon>
        <taxon>Heterobranchia</taxon>
        <taxon>Euthyneura</taxon>
        <taxon>Tectipleura</taxon>
        <taxon>Aplysiida</taxon>
        <taxon>Aplysioidea</taxon>
        <taxon>Aplysiidae</taxon>
        <taxon>Aplysia</taxon>
    </lineage>
</organism>
<name>A0ABM0JEU3_APLCA</name>
<comment type="similarity">
    <text evidence="1">Belongs to the complex I LYR family.</text>
</comment>
<proteinExistence type="inferred from homology"/>
<dbReference type="PANTHER" id="PTHR13166:SF7">
    <property type="entry name" value="LYR MOTIF-CONTAINING PROTEIN 4"/>
    <property type="match status" value="1"/>
</dbReference>
<evidence type="ECO:0000313" key="3">
    <source>
        <dbReference type="Proteomes" id="UP000694888"/>
    </source>
</evidence>
<evidence type="ECO:0000256" key="1">
    <source>
        <dbReference type="ARBA" id="ARBA00009508"/>
    </source>
</evidence>
<evidence type="ECO:0000313" key="4">
    <source>
        <dbReference type="RefSeq" id="XP_005092109.1"/>
    </source>
</evidence>